<evidence type="ECO:0000256" key="5">
    <source>
        <dbReference type="ARBA" id="ARBA00023004"/>
    </source>
</evidence>
<accession>A0ABS1JJW3</accession>
<evidence type="ECO:0000313" key="9">
    <source>
        <dbReference type="EMBL" id="MBL0424216.1"/>
    </source>
</evidence>
<keyword evidence="4" id="KW-0249">Electron transport</keyword>
<comment type="caution">
    <text evidence="9">The sequence shown here is derived from an EMBL/GenBank/DDBJ whole genome shotgun (WGS) entry which is preliminary data.</text>
</comment>
<evidence type="ECO:0000256" key="3">
    <source>
        <dbReference type="ARBA" id="ARBA00022723"/>
    </source>
</evidence>
<dbReference type="InterPro" id="IPR002323">
    <property type="entry name" value="Cyt_CIE"/>
</dbReference>
<evidence type="ECO:0000256" key="2">
    <source>
        <dbReference type="ARBA" id="ARBA00022617"/>
    </source>
</evidence>
<keyword evidence="10" id="KW-1185">Reference proteome</keyword>
<dbReference type="Pfam" id="PF13442">
    <property type="entry name" value="Cytochrome_CBB3"/>
    <property type="match status" value="1"/>
</dbReference>
<feature type="chain" id="PRO_5045244413" evidence="7">
    <location>
        <begin position="25"/>
        <end position="132"/>
    </location>
</feature>
<dbReference type="PROSITE" id="PS51257">
    <property type="entry name" value="PROKAR_LIPOPROTEIN"/>
    <property type="match status" value="1"/>
</dbReference>
<evidence type="ECO:0000256" key="1">
    <source>
        <dbReference type="ARBA" id="ARBA00022448"/>
    </source>
</evidence>
<dbReference type="InterPro" id="IPR036909">
    <property type="entry name" value="Cyt_c-like_dom_sf"/>
</dbReference>
<keyword evidence="7" id="KW-0732">Signal</keyword>
<dbReference type="SUPFAM" id="SSF46626">
    <property type="entry name" value="Cytochrome c"/>
    <property type="match status" value="1"/>
</dbReference>
<protein>
    <submittedName>
        <fullName evidence="9">Cytochrome c5 family protein</fullName>
    </submittedName>
</protein>
<feature type="signal peptide" evidence="7">
    <location>
        <begin position="1"/>
        <end position="24"/>
    </location>
</feature>
<gene>
    <name evidence="9" type="ORF">JI746_03765</name>
</gene>
<dbReference type="EMBL" id="JAEQND010000002">
    <property type="protein sequence ID" value="MBL0424216.1"/>
    <property type="molecule type" value="Genomic_DNA"/>
</dbReference>
<dbReference type="PROSITE" id="PS51007">
    <property type="entry name" value="CYTC"/>
    <property type="match status" value="1"/>
</dbReference>
<proteinExistence type="predicted"/>
<dbReference type="InterPro" id="IPR009056">
    <property type="entry name" value="Cyt_c-like_dom"/>
</dbReference>
<keyword evidence="5 6" id="KW-0408">Iron</keyword>
<keyword evidence="3 6" id="KW-0479">Metal-binding</keyword>
<feature type="domain" description="Cytochrome c" evidence="8">
    <location>
        <begin position="47"/>
        <end position="131"/>
    </location>
</feature>
<dbReference type="Gene3D" id="1.10.760.10">
    <property type="entry name" value="Cytochrome c-like domain"/>
    <property type="match status" value="1"/>
</dbReference>
<evidence type="ECO:0000256" key="6">
    <source>
        <dbReference type="PROSITE-ProRule" id="PRU00433"/>
    </source>
</evidence>
<evidence type="ECO:0000313" key="10">
    <source>
        <dbReference type="Proteomes" id="UP000622707"/>
    </source>
</evidence>
<dbReference type="Proteomes" id="UP000622707">
    <property type="component" value="Unassembled WGS sequence"/>
</dbReference>
<reference evidence="9 10" key="1">
    <citation type="journal article" date="2017" name="Int. J. Syst. Evol. Microbiol.">
        <title>Ramlibacter alkalitolerans sp. nov., alkali-tolerant bacterium isolated from soil of ginseng.</title>
        <authorList>
            <person name="Lee D.H."/>
            <person name="Cha C.J."/>
        </authorList>
    </citation>
    <scope>NUCLEOTIDE SEQUENCE [LARGE SCALE GENOMIC DNA]</scope>
    <source>
        <strain evidence="9 10">KACC 19305</strain>
    </source>
</reference>
<evidence type="ECO:0000256" key="4">
    <source>
        <dbReference type="ARBA" id="ARBA00022982"/>
    </source>
</evidence>
<evidence type="ECO:0000259" key="8">
    <source>
        <dbReference type="PROSITE" id="PS51007"/>
    </source>
</evidence>
<dbReference type="RefSeq" id="WP_201687457.1">
    <property type="nucleotide sequence ID" value="NZ_JAEQND010000002.1"/>
</dbReference>
<keyword evidence="2 6" id="KW-0349">Heme</keyword>
<name>A0ABS1JJW3_9BURK</name>
<sequence>MLKKTLFPMMLVALLAACGGKQEAAPAAAPAQAAPTQAVAAAAPAPAENAQGEKVFKGTCALCHQTGAGGAPVVANKGDWAPRIAQGKETLYTHAITGYTGQKGAMPPKGANASLADADVKAAVDYMVGKSM</sequence>
<organism evidence="9 10">
    <name type="scientific">Ramlibacter alkalitolerans</name>
    <dbReference type="NCBI Taxonomy" id="2039631"/>
    <lineage>
        <taxon>Bacteria</taxon>
        <taxon>Pseudomonadati</taxon>
        <taxon>Pseudomonadota</taxon>
        <taxon>Betaproteobacteria</taxon>
        <taxon>Burkholderiales</taxon>
        <taxon>Comamonadaceae</taxon>
        <taxon>Ramlibacter</taxon>
    </lineage>
</organism>
<dbReference type="PRINTS" id="PR00607">
    <property type="entry name" value="CYTCHROMECIE"/>
</dbReference>
<evidence type="ECO:0000256" key="7">
    <source>
        <dbReference type="SAM" id="SignalP"/>
    </source>
</evidence>
<keyword evidence="1" id="KW-0813">Transport</keyword>
<dbReference type="PANTHER" id="PTHR40942:SF4">
    <property type="entry name" value="CYTOCHROME C5"/>
    <property type="match status" value="1"/>
</dbReference>
<dbReference type="PANTHER" id="PTHR40942">
    <property type="match status" value="1"/>
</dbReference>